<dbReference type="OrthoDB" id="19690at2759"/>
<sequence length="180" mass="18403">MSTPGPAPVDVVAHIASADEFSALISSNTYVVADFFADWCPPCKAIAPLYTKMATASSVPGRLAFAKINVDHVPAVAQSYGISSMPTFLFFADGRPEPVATLPANGPTPAGPCVHLVDAKVAQIRGADPRALNAVVLALTALAKAAPPVNPDAHAQPKPSLVAGDANTVVVLQNGTPDTL</sequence>
<protein>
    <submittedName>
        <fullName evidence="4">Putative thioredoxin-like protein</fullName>
    </submittedName>
</protein>
<keyword evidence="5" id="KW-1185">Reference proteome</keyword>
<dbReference type="Gene3D" id="3.40.30.10">
    <property type="entry name" value="Glutaredoxin"/>
    <property type="match status" value="1"/>
</dbReference>
<dbReference type="HOGENOM" id="CLU_090389_14_0_1"/>
<accession>R8BLC6</accession>
<dbReference type="EMBL" id="KB933104">
    <property type="protein sequence ID" value="EOO00159.1"/>
    <property type="molecule type" value="Genomic_DNA"/>
</dbReference>
<dbReference type="PRINTS" id="PR00421">
    <property type="entry name" value="THIOREDOXIN"/>
</dbReference>
<reference evidence="5" key="1">
    <citation type="journal article" date="2013" name="Genome Announc.">
        <title>Draft genome sequence of the ascomycete Phaeoacremonium aleophilum strain UCR-PA7, a causal agent of the esca disease complex in grapevines.</title>
        <authorList>
            <person name="Blanco-Ulate B."/>
            <person name="Rolshausen P."/>
            <person name="Cantu D."/>
        </authorList>
    </citation>
    <scope>NUCLEOTIDE SEQUENCE [LARGE SCALE GENOMIC DNA]</scope>
    <source>
        <strain evidence="5">UCR-PA7</strain>
    </source>
</reference>
<dbReference type="PROSITE" id="PS51352">
    <property type="entry name" value="THIOREDOXIN_2"/>
    <property type="match status" value="1"/>
</dbReference>
<dbReference type="CDD" id="cd02947">
    <property type="entry name" value="TRX_family"/>
    <property type="match status" value="1"/>
</dbReference>
<proteinExistence type="inferred from homology"/>
<dbReference type="Proteomes" id="UP000014074">
    <property type="component" value="Unassembled WGS sequence"/>
</dbReference>
<dbReference type="eggNOG" id="KOG0908">
    <property type="taxonomic scope" value="Eukaryota"/>
</dbReference>
<dbReference type="GeneID" id="19324795"/>
<dbReference type="RefSeq" id="XP_007915114.1">
    <property type="nucleotide sequence ID" value="XM_007916923.1"/>
</dbReference>
<dbReference type="PROSITE" id="PS00194">
    <property type="entry name" value="THIOREDOXIN_1"/>
    <property type="match status" value="1"/>
</dbReference>
<keyword evidence="2" id="KW-1015">Disulfide bond</keyword>
<name>R8BLC6_PHAM7</name>
<dbReference type="InterPro" id="IPR017937">
    <property type="entry name" value="Thioredoxin_CS"/>
</dbReference>
<comment type="similarity">
    <text evidence="1">Belongs to the thioredoxin family.</text>
</comment>
<evidence type="ECO:0000256" key="2">
    <source>
        <dbReference type="ARBA" id="ARBA00023157"/>
    </source>
</evidence>
<organism evidence="4 5">
    <name type="scientific">Phaeoacremonium minimum (strain UCR-PA7)</name>
    <name type="common">Esca disease fungus</name>
    <name type="synonym">Togninia minima</name>
    <dbReference type="NCBI Taxonomy" id="1286976"/>
    <lineage>
        <taxon>Eukaryota</taxon>
        <taxon>Fungi</taxon>
        <taxon>Dikarya</taxon>
        <taxon>Ascomycota</taxon>
        <taxon>Pezizomycotina</taxon>
        <taxon>Sordariomycetes</taxon>
        <taxon>Sordariomycetidae</taxon>
        <taxon>Togniniales</taxon>
        <taxon>Togniniaceae</taxon>
        <taxon>Phaeoacremonium</taxon>
    </lineage>
</organism>
<dbReference type="InterPro" id="IPR036249">
    <property type="entry name" value="Thioredoxin-like_sf"/>
</dbReference>
<evidence type="ECO:0000259" key="3">
    <source>
        <dbReference type="PROSITE" id="PS51352"/>
    </source>
</evidence>
<evidence type="ECO:0000313" key="4">
    <source>
        <dbReference type="EMBL" id="EOO00159.1"/>
    </source>
</evidence>
<evidence type="ECO:0000313" key="5">
    <source>
        <dbReference type="Proteomes" id="UP000014074"/>
    </source>
</evidence>
<dbReference type="KEGG" id="tmn:UCRPA7_4352"/>
<dbReference type="Pfam" id="PF00085">
    <property type="entry name" value="Thioredoxin"/>
    <property type="match status" value="1"/>
</dbReference>
<dbReference type="InterPro" id="IPR013766">
    <property type="entry name" value="Thioredoxin_domain"/>
</dbReference>
<feature type="domain" description="Thioredoxin" evidence="3">
    <location>
        <begin position="1"/>
        <end position="122"/>
    </location>
</feature>
<dbReference type="AlphaFoldDB" id="R8BLC6"/>
<dbReference type="PANTHER" id="PTHR46115">
    <property type="entry name" value="THIOREDOXIN-LIKE PROTEIN 1"/>
    <property type="match status" value="1"/>
</dbReference>
<dbReference type="SUPFAM" id="SSF52833">
    <property type="entry name" value="Thioredoxin-like"/>
    <property type="match status" value="1"/>
</dbReference>
<evidence type="ECO:0000256" key="1">
    <source>
        <dbReference type="ARBA" id="ARBA00008987"/>
    </source>
</evidence>
<gene>
    <name evidence="4" type="ORF">UCRPA7_4352</name>
</gene>